<evidence type="ECO:0000256" key="1">
    <source>
        <dbReference type="SAM" id="Phobius"/>
    </source>
</evidence>
<keyword evidence="1" id="KW-0812">Transmembrane</keyword>
<protein>
    <submittedName>
        <fullName evidence="2">Uncharacterized protein</fullName>
    </submittedName>
</protein>
<proteinExistence type="predicted"/>
<dbReference type="EMBL" id="JNSK01000019">
    <property type="protein sequence ID" value="KGA18849.1"/>
    <property type="molecule type" value="Genomic_DNA"/>
</dbReference>
<name>A0A094Q9M5_9ZZZZ</name>
<keyword evidence="1" id="KW-1133">Transmembrane helix</keyword>
<feature type="transmembrane region" description="Helical" evidence="1">
    <location>
        <begin position="27"/>
        <end position="47"/>
    </location>
</feature>
<reference evidence="2" key="1">
    <citation type="submission" date="2014-05" db="EMBL/GenBank/DDBJ databases">
        <title>Key roles for freshwater Actinobacteria revealed by deep metagenomic sequencing.</title>
        <authorList>
            <person name="Ghai R."/>
            <person name="Mizuno C.M."/>
            <person name="Picazo A."/>
            <person name="Camacho A."/>
            <person name="Rodriguez-Valera F."/>
        </authorList>
    </citation>
    <scope>NUCLEOTIDE SEQUENCE</scope>
</reference>
<organism evidence="2">
    <name type="scientific">freshwater metagenome</name>
    <dbReference type="NCBI Taxonomy" id="449393"/>
    <lineage>
        <taxon>unclassified sequences</taxon>
        <taxon>metagenomes</taxon>
        <taxon>ecological metagenomes</taxon>
    </lineage>
</organism>
<evidence type="ECO:0000313" key="2">
    <source>
        <dbReference type="EMBL" id="KGA18849.1"/>
    </source>
</evidence>
<dbReference type="AlphaFoldDB" id="A0A094Q9M5"/>
<dbReference type="InterPro" id="IPR046095">
    <property type="entry name" value="DUF6113"/>
</dbReference>
<gene>
    <name evidence="2" type="ORF">GM50_7410</name>
</gene>
<keyword evidence="1" id="KW-0472">Membrane</keyword>
<sequence>MKYFLSFVIGAITAAGGVFLHLSYPPAGLILGLAGTAATFWSVGKYYGKRRYRLATLAGWLIVINDATTFGDGGELLVQGDRAGLTFLTSGLAIVIVSIFLPARD</sequence>
<accession>A0A094Q9M5</accession>
<comment type="caution">
    <text evidence="2">The sequence shown here is derived from an EMBL/GenBank/DDBJ whole genome shotgun (WGS) entry which is preliminary data.</text>
</comment>
<feature type="transmembrane region" description="Helical" evidence="1">
    <location>
        <begin position="83"/>
        <end position="103"/>
    </location>
</feature>
<dbReference type="Pfam" id="PF19608">
    <property type="entry name" value="DUF6113"/>
    <property type="match status" value="1"/>
</dbReference>